<comment type="caution">
    <text evidence="1">The sequence shown here is derived from an EMBL/GenBank/DDBJ whole genome shotgun (WGS) entry which is preliminary data.</text>
</comment>
<organism evidence="1 2">
    <name type="scientific">Streptomyces toxytricini</name>
    <name type="common">Actinomyces toxytricini</name>
    <dbReference type="NCBI Taxonomy" id="67369"/>
    <lineage>
        <taxon>Bacteria</taxon>
        <taxon>Bacillati</taxon>
        <taxon>Actinomycetota</taxon>
        <taxon>Actinomycetes</taxon>
        <taxon>Kitasatosporales</taxon>
        <taxon>Streptomycetaceae</taxon>
        <taxon>Streptomyces</taxon>
    </lineage>
</organism>
<proteinExistence type="predicted"/>
<dbReference type="Proteomes" id="UP001617351">
    <property type="component" value="Unassembled WGS sequence"/>
</dbReference>
<evidence type="ECO:0000313" key="2">
    <source>
        <dbReference type="Proteomes" id="UP001617351"/>
    </source>
</evidence>
<dbReference type="InterPro" id="IPR011051">
    <property type="entry name" value="RmlC_Cupin_sf"/>
</dbReference>
<reference evidence="1 2" key="1">
    <citation type="submission" date="2024-10" db="EMBL/GenBank/DDBJ databases">
        <title>The Natural Products Discovery Center: Release of the First 8490 Sequenced Strains for Exploring Actinobacteria Biosynthetic Diversity.</title>
        <authorList>
            <person name="Kalkreuter E."/>
            <person name="Kautsar S.A."/>
            <person name="Yang D."/>
            <person name="Bader C.D."/>
            <person name="Teijaro C.N."/>
            <person name="Fluegel L."/>
            <person name="Davis C.M."/>
            <person name="Simpson J.R."/>
            <person name="Lauterbach L."/>
            <person name="Steele A.D."/>
            <person name="Gui C."/>
            <person name="Meng S."/>
            <person name="Li G."/>
            <person name="Viehrig K."/>
            <person name="Ye F."/>
            <person name="Su P."/>
            <person name="Kiefer A.F."/>
            <person name="Nichols A."/>
            <person name="Cepeda A.J."/>
            <person name="Yan W."/>
            <person name="Fan B."/>
            <person name="Jiang Y."/>
            <person name="Adhikari A."/>
            <person name="Zheng C.-J."/>
            <person name="Schuster L."/>
            <person name="Cowan T.M."/>
            <person name="Smanski M.J."/>
            <person name="Chevrette M.G."/>
            <person name="De Carvalho L.P.S."/>
            <person name="Shen B."/>
        </authorList>
    </citation>
    <scope>NUCLEOTIDE SEQUENCE [LARGE SCALE GENOMIC DNA]</scope>
    <source>
        <strain evidence="1 2">NPDC087220</strain>
    </source>
</reference>
<dbReference type="Gene3D" id="2.60.120.10">
    <property type="entry name" value="Jelly Rolls"/>
    <property type="match status" value="1"/>
</dbReference>
<dbReference type="SUPFAM" id="SSF51182">
    <property type="entry name" value="RmlC-like cupins"/>
    <property type="match status" value="1"/>
</dbReference>
<gene>
    <name evidence="1" type="ORF">ACIO7M_20365</name>
</gene>
<evidence type="ECO:0000313" key="1">
    <source>
        <dbReference type="EMBL" id="MFJ2823453.1"/>
    </source>
</evidence>
<protein>
    <recommendedName>
        <fullName evidence="3">Cupin domain-containing protein</fullName>
    </recommendedName>
</protein>
<dbReference type="InterPro" id="IPR014710">
    <property type="entry name" value="RmlC-like_jellyroll"/>
</dbReference>
<dbReference type="RefSeq" id="WP_189809925.1">
    <property type="nucleotide sequence ID" value="NZ_JBFANW010000894.1"/>
</dbReference>
<keyword evidence="2" id="KW-1185">Reference proteome</keyword>
<accession>A0ABW8ELD5</accession>
<evidence type="ECO:0008006" key="3">
    <source>
        <dbReference type="Google" id="ProtNLM"/>
    </source>
</evidence>
<sequence>MTAITQGDTPVAVEGDGVELRTQPAGGDLSVAFVRLPAGADLRPALQGMPDDLCPCPHWGYMLKGRLKMVTKDGEAVYEAGQAFYWPPGHAPVALEDCEYVDFSPTAEFTAVLDHITSRS</sequence>
<name>A0ABW8ELD5_STRT5</name>
<dbReference type="EMBL" id="JBIUYY010000008">
    <property type="protein sequence ID" value="MFJ2823453.1"/>
    <property type="molecule type" value="Genomic_DNA"/>
</dbReference>